<comment type="caution">
    <text evidence="2">The sequence shown here is derived from an EMBL/GenBank/DDBJ whole genome shotgun (WGS) entry which is preliminary data.</text>
</comment>
<feature type="region of interest" description="Disordered" evidence="1">
    <location>
        <begin position="1"/>
        <end position="24"/>
    </location>
</feature>
<evidence type="ECO:0000256" key="1">
    <source>
        <dbReference type="SAM" id="MobiDB-lite"/>
    </source>
</evidence>
<dbReference type="VEuPathDB" id="FungiDB:TRICI_001220"/>
<feature type="compositionally biased region" description="Basic and acidic residues" evidence="1">
    <location>
        <begin position="11"/>
        <end position="24"/>
    </location>
</feature>
<reference evidence="2" key="1">
    <citation type="journal article" date="2019" name="G3 (Bethesda)">
        <title>Genome Assemblies of Two Rare Opportunistic Yeast Pathogens: Diutina rugosa (syn. Candida rugosa) and Trichomonascus ciferrii (syn. Candida ciferrii).</title>
        <authorList>
            <person name="Mixao V."/>
            <person name="Saus E."/>
            <person name="Hansen A.P."/>
            <person name="Lass-Florl C."/>
            <person name="Gabaldon T."/>
        </authorList>
    </citation>
    <scope>NUCLEOTIDE SEQUENCE</scope>
    <source>
        <strain evidence="2">CBS 4856</strain>
    </source>
</reference>
<organism evidence="2 3">
    <name type="scientific">Trichomonascus ciferrii</name>
    <dbReference type="NCBI Taxonomy" id="44093"/>
    <lineage>
        <taxon>Eukaryota</taxon>
        <taxon>Fungi</taxon>
        <taxon>Dikarya</taxon>
        <taxon>Ascomycota</taxon>
        <taxon>Saccharomycotina</taxon>
        <taxon>Dipodascomycetes</taxon>
        <taxon>Dipodascales</taxon>
        <taxon>Trichomonascaceae</taxon>
        <taxon>Trichomonascus</taxon>
        <taxon>Trichomonascus ciferrii complex</taxon>
    </lineage>
</organism>
<gene>
    <name evidence="2" type="ORF">TRICI_001220</name>
</gene>
<dbReference type="AlphaFoldDB" id="A0A642VCQ1"/>
<feature type="region of interest" description="Disordered" evidence="1">
    <location>
        <begin position="85"/>
        <end position="131"/>
    </location>
</feature>
<evidence type="ECO:0000313" key="3">
    <source>
        <dbReference type="Proteomes" id="UP000761534"/>
    </source>
</evidence>
<accession>A0A642VCQ1</accession>
<dbReference type="Proteomes" id="UP000761534">
    <property type="component" value="Unassembled WGS sequence"/>
</dbReference>
<name>A0A642VCQ1_9ASCO</name>
<feature type="compositionally biased region" description="Acidic residues" evidence="1">
    <location>
        <begin position="88"/>
        <end position="105"/>
    </location>
</feature>
<protein>
    <submittedName>
        <fullName evidence="2">Uncharacterized protein</fullName>
    </submittedName>
</protein>
<dbReference type="EMBL" id="SWFS01000093">
    <property type="protein sequence ID" value="KAA8916594.1"/>
    <property type="molecule type" value="Genomic_DNA"/>
</dbReference>
<evidence type="ECO:0000313" key="2">
    <source>
        <dbReference type="EMBL" id="KAA8916594.1"/>
    </source>
</evidence>
<feature type="compositionally biased region" description="Polar residues" evidence="1">
    <location>
        <begin position="112"/>
        <end position="122"/>
    </location>
</feature>
<keyword evidence="3" id="KW-1185">Reference proteome</keyword>
<sequence length="163" mass="18855">MFLFRPFSLFNRDEQDERGSGDDTQAKVYEIKRGDQAGSAGSEGVKRDEPVLAVTEGDEGYSHVQYRSLTYAEVAALRGARLSRIEVPLDEDDEGQQEEEEEEEHEEHKSAASETEQTSYDATKNPDLISEMEYGDKVESMLRRQEHWYNTRKNKYPFVHVLW</sequence>
<proteinExistence type="predicted"/>